<dbReference type="PANTHER" id="PTHR31426:SF7">
    <property type="entry name" value="CRM DOMAIN-CONTAINING PROTEIN"/>
    <property type="match status" value="1"/>
</dbReference>
<evidence type="ECO:0000256" key="4">
    <source>
        <dbReference type="SAM" id="MobiDB-lite"/>
    </source>
</evidence>
<dbReference type="InterPro" id="IPR040286">
    <property type="entry name" value="At3g25440-like"/>
</dbReference>
<evidence type="ECO:0000313" key="8">
    <source>
        <dbReference type="Proteomes" id="UP000824890"/>
    </source>
</evidence>
<organism evidence="7 8">
    <name type="scientific">Brassica napus</name>
    <name type="common">Rape</name>
    <dbReference type="NCBI Taxonomy" id="3708"/>
    <lineage>
        <taxon>Eukaryota</taxon>
        <taxon>Viridiplantae</taxon>
        <taxon>Streptophyta</taxon>
        <taxon>Embryophyta</taxon>
        <taxon>Tracheophyta</taxon>
        <taxon>Spermatophyta</taxon>
        <taxon>Magnoliopsida</taxon>
        <taxon>eudicotyledons</taxon>
        <taxon>Gunneridae</taxon>
        <taxon>Pentapetalae</taxon>
        <taxon>rosids</taxon>
        <taxon>malvids</taxon>
        <taxon>Brassicales</taxon>
        <taxon>Brassicaceae</taxon>
        <taxon>Brassiceae</taxon>
        <taxon>Brassica</taxon>
    </lineage>
</organism>
<keyword evidence="1 2" id="KW-0694">RNA-binding</keyword>
<feature type="compositionally biased region" description="Basic and acidic residues" evidence="4">
    <location>
        <begin position="616"/>
        <end position="627"/>
    </location>
</feature>
<gene>
    <name evidence="7" type="ORF">HID58_049236</name>
</gene>
<accession>A0ABQ8B4Q6</accession>
<feature type="compositionally biased region" description="Basic and acidic residues" evidence="4">
    <location>
        <begin position="690"/>
        <end position="707"/>
    </location>
</feature>
<keyword evidence="5" id="KW-0812">Transmembrane</keyword>
<dbReference type="Gene3D" id="3.30.110.60">
    <property type="entry name" value="YhbY-like"/>
    <property type="match status" value="1"/>
</dbReference>
<evidence type="ECO:0000256" key="3">
    <source>
        <dbReference type="SAM" id="Coils"/>
    </source>
</evidence>
<feature type="region of interest" description="Disordered" evidence="4">
    <location>
        <begin position="690"/>
        <end position="840"/>
    </location>
</feature>
<dbReference type="CDD" id="cd03062">
    <property type="entry name" value="TRX_Fd_Sucrase"/>
    <property type="match status" value="1"/>
</dbReference>
<feature type="transmembrane region" description="Helical" evidence="5">
    <location>
        <begin position="267"/>
        <end position="289"/>
    </location>
</feature>
<feature type="region of interest" description="Disordered" evidence="4">
    <location>
        <begin position="616"/>
        <end position="648"/>
    </location>
</feature>
<feature type="compositionally biased region" description="Acidic residues" evidence="4">
    <location>
        <begin position="715"/>
        <end position="731"/>
    </location>
</feature>
<dbReference type="SMART" id="SM01103">
    <property type="entry name" value="CRS1_YhbY"/>
    <property type="match status" value="1"/>
</dbReference>
<feature type="compositionally biased region" description="Basic and acidic residues" evidence="4">
    <location>
        <begin position="732"/>
        <end position="765"/>
    </location>
</feature>
<feature type="compositionally biased region" description="Polar residues" evidence="4">
    <location>
        <begin position="802"/>
        <end position="827"/>
    </location>
</feature>
<evidence type="ECO:0000259" key="6">
    <source>
        <dbReference type="PROSITE" id="PS51295"/>
    </source>
</evidence>
<feature type="compositionally biased region" description="Acidic residues" evidence="4">
    <location>
        <begin position="638"/>
        <end position="648"/>
    </location>
</feature>
<evidence type="ECO:0000313" key="7">
    <source>
        <dbReference type="EMBL" id="KAH0899668.1"/>
    </source>
</evidence>
<keyword evidence="5" id="KW-1133">Transmembrane helix</keyword>
<name>A0ABQ8B4Q6_BRANA</name>
<sequence length="840" mass="94500">MGEVVENTNAAPTSEDELYGFKRPEMYSGALAGSVAPYGRHTKLTDGDVLVFPDMIRYKALKDTDVDAFVEVVLVNGKPWTSGIQEELSGSFVFVCAHGSRDKRCGVCGPALIEKFEEEIGSRGLSEQIFVKPCSHIGGHKYAGNLIVFSPDSAGNVSGHWYGYVTPDDVPAMLDQHIAQGEIIQNLSRGQMRLRPEGEEAEKEDEHKVPDGNSVVERESVEMKGFTGGCCQGAKGVSCCQEQTPEPVKKETSVKQNWFKWLEKEEVLLVLGAAAVGAIATIAVAYSIYRRSVLLVLVASLTEGQMFATRNLLRTCSRSLSSLLHSDSSRNLVVSSNHVTSNLILQPGSSSEGNSNSFQPLTHQVFKGWSRAMSTARGRSMRSKVESRMRKESGKTLREIRRAKKLKKKLMTDEERLIYNLKRAKKKVALLLQKLKKYDLPELPSPVHDPELFTPEQIQAFKKIGFKNKNYVPVGVRGVFGGVVQNMHMHWKFHETVQVCCDNFPKEKIKEMATMIASLSGGVVINIHNVKTIIMFRGRNYRQPKNLIPVNTLTKRKALFKARFEQALESQKLNIKKTEQQLRRMGVNPEDPVAMASIQRVASTFFDAIDKKEGSPYVFHGDKKSERGASVVNTEGSEPGDEEDSDQEELDRFIAEIEEAADKEWEEEEAAEQEETGRIRYWNREEFAGRSRDSSQGFRRNERDTRSQRRSNHSDDDDDDSDQLDSGDDDEIPRRFDRPRSDTRRQGNDFMRRSSDPRSRVRSDEDVLSDLDNTMWDSEDEEDAPANYISSSDEEEDENRGVSASKQPRFSNYNSSTEGTTINNSKTKSGKQKDEDCDSD</sequence>
<protein>
    <recommendedName>
        <fullName evidence="6">CRM domain-containing protein</fullName>
    </recommendedName>
</protein>
<dbReference type="Pfam" id="PF01985">
    <property type="entry name" value="CRS1_YhbY"/>
    <property type="match status" value="1"/>
</dbReference>
<keyword evidence="8" id="KW-1185">Reference proteome</keyword>
<evidence type="ECO:0000256" key="2">
    <source>
        <dbReference type="PROSITE-ProRule" id="PRU00626"/>
    </source>
</evidence>
<dbReference type="PANTHER" id="PTHR31426">
    <property type="entry name" value="GROUP II INTRON SPLICING FACTOR CRS1-LIKE"/>
    <property type="match status" value="1"/>
</dbReference>
<dbReference type="EMBL" id="JAGKQM010000012">
    <property type="protein sequence ID" value="KAH0899668.1"/>
    <property type="molecule type" value="Genomic_DNA"/>
</dbReference>
<dbReference type="Proteomes" id="UP000824890">
    <property type="component" value="Unassembled WGS sequence"/>
</dbReference>
<dbReference type="InterPro" id="IPR036249">
    <property type="entry name" value="Thioredoxin-like_sf"/>
</dbReference>
<dbReference type="InterPro" id="IPR009737">
    <property type="entry name" value="Aim32/Apd1-like"/>
</dbReference>
<dbReference type="PROSITE" id="PS51295">
    <property type="entry name" value="CRM"/>
    <property type="match status" value="1"/>
</dbReference>
<keyword evidence="3" id="KW-0175">Coiled coil</keyword>
<feature type="domain" description="CRM" evidence="6">
    <location>
        <begin position="451"/>
        <end position="548"/>
    </location>
</feature>
<proteinExistence type="predicted"/>
<dbReference type="InterPro" id="IPR035920">
    <property type="entry name" value="YhbY-like_sf"/>
</dbReference>
<dbReference type="Gene3D" id="3.40.30.10">
    <property type="entry name" value="Glutaredoxin"/>
    <property type="match status" value="1"/>
</dbReference>
<dbReference type="SUPFAM" id="SSF52833">
    <property type="entry name" value="Thioredoxin-like"/>
    <property type="match status" value="1"/>
</dbReference>
<dbReference type="SUPFAM" id="SSF75471">
    <property type="entry name" value="YhbY-like"/>
    <property type="match status" value="1"/>
</dbReference>
<keyword evidence="5" id="KW-0472">Membrane</keyword>
<dbReference type="Pfam" id="PF06999">
    <property type="entry name" value="Suc_Fer-like"/>
    <property type="match status" value="1"/>
</dbReference>
<evidence type="ECO:0000256" key="1">
    <source>
        <dbReference type="ARBA" id="ARBA00022884"/>
    </source>
</evidence>
<comment type="caution">
    <text evidence="7">The sequence shown here is derived from an EMBL/GenBank/DDBJ whole genome shotgun (WGS) entry which is preliminary data.</text>
</comment>
<feature type="coiled-coil region" evidence="3">
    <location>
        <begin position="561"/>
        <end position="588"/>
    </location>
</feature>
<dbReference type="InterPro" id="IPR001890">
    <property type="entry name" value="RNA-binding_CRM"/>
</dbReference>
<evidence type="ECO:0000256" key="5">
    <source>
        <dbReference type="SAM" id="Phobius"/>
    </source>
</evidence>
<reference evidence="7 8" key="1">
    <citation type="submission" date="2021-05" db="EMBL/GenBank/DDBJ databases">
        <title>Genome Assembly of Synthetic Allotetraploid Brassica napus Reveals Homoeologous Exchanges between Subgenomes.</title>
        <authorList>
            <person name="Davis J.T."/>
        </authorList>
    </citation>
    <scope>NUCLEOTIDE SEQUENCE [LARGE SCALE GENOMIC DNA]</scope>
    <source>
        <strain evidence="8">cv. Da-Ae</strain>
        <tissue evidence="7">Seedling</tissue>
    </source>
</reference>